<dbReference type="SUPFAM" id="SSF64356">
    <property type="entry name" value="SNARE-like"/>
    <property type="match status" value="1"/>
</dbReference>
<sequence length="178" mass="20757">MKLYSLLVYNQSNQLVYSKHDLTDIPFMYRFMARGTIENIAAESLQYIEQNNLYKINETIEDKKIVIYGHCYDTIIIVITDPEYPQYLVGQLIANFKSNTVKLDELWNKYSDGKNADKIQQIKTELDETKVILLNSIDELLERGEKISNLVDKTNELNQHSFTFAKRAKKMNSCCNII</sequence>
<dbReference type="Gene3D" id="1.20.5.110">
    <property type="match status" value="1"/>
</dbReference>
<dbReference type="GO" id="GO:0005484">
    <property type="term" value="F:SNAP receptor activity"/>
    <property type="evidence" value="ECO:0007669"/>
    <property type="project" value="TreeGrafter"/>
</dbReference>
<gene>
    <name evidence="2" type="ORF">Klosneuvirus_3_172</name>
</gene>
<accession>A0A1V0SJZ2</accession>
<dbReference type="SUPFAM" id="SSF58038">
    <property type="entry name" value="SNARE fusion complex"/>
    <property type="match status" value="1"/>
</dbReference>
<dbReference type="EMBL" id="KY684110">
    <property type="protein sequence ID" value="ARF12037.1"/>
    <property type="molecule type" value="Genomic_DNA"/>
</dbReference>
<dbReference type="PANTHER" id="PTHR45806">
    <property type="entry name" value="SYNAPTOBREVIN HOMOLOG YKT6"/>
    <property type="match status" value="1"/>
</dbReference>
<dbReference type="InterPro" id="IPR042855">
    <property type="entry name" value="V_SNARE_CC"/>
</dbReference>
<dbReference type="Pfam" id="PF00957">
    <property type="entry name" value="Synaptobrevin"/>
    <property type="match status" value="1"/>
</dbReference>
<dbReference type="Gene3D" id="3.30.450.50">
    <property type="entry name" value="Longin domain"/>
    <property type="match status" value="1"/>
</dbReference>
<evidence type="ECO:0000313" key="2">
    <source>
        <dbReference type="EMBL" id="ARF12037.1"/>
    </source>
</evidence>
<evidence type="ECO:0000259" key="1">
    <source>
        <dbReference type="PROSITE" id="PS50892"/>
    </source>
</evidence>
<dbReference type="InterPro" id="IPR011012">
    <property type="entry name" value="Longin-like_dom_sf"/>
</dbReference>
<organism evidence="2">
    <name type="scientific">Klosneuvirus KNV1</name>
    <dbReference type="NCBI Taxonomy" id="1977640"/>
    <lineage>
        <taxon>Viruses</taxon>
        <taxon>Varidnaviria</taxon>
        <taxon>Bamfordvirae</taxon>
        <taxon>Nucleocytoviricota</taxon>
        <taxon>Megaviricetes</taxon>
        <taxon>Imitervirales</taxon>
        <taxon>Mimiviridae</taxon>
        <taxon>Klosneuvirinae</taxon>
        <taxon>Klosneuvirus</taxon>
    </lineage>
</organism>
<name>A0A1V0SJZ2_9VIRU</name>
<reference evidence="2" key="1">
    <citation type="journal article" date="2017" name="Science">
        <title>Giant viruses with an expanded complement of translation system components.</title>
        <authorList>
            <person name="Schulz F."/>
            <person name="Yutin N."/>
            <person name="Ivanova N.N."/>
            <person name="Ortega D.R."/>
            <person name="Lee T.K."/>
            <person name="Vierheilig J."/>
            <person name="Daims H."/>
            <person name="Horn M."/>
            <person name="Wagner M."/>
            <person name="Jensen G.J."/>
            <person name="Kyrpides N.C."/>
            <person name="Koonin E.V."/>
            <person name="Woyke T."/>
        </authorList>
    </citation>
    <scope>NUCLEOTIDE SEQUENCE</scope>
    <source>
        <strain evidence="2">KNV1</strain>
    </source>
</reference>
<dbReference type="PROSITE" id="PS50892">
    <property type="entry name" value="V_SNARE"/>
    <property type="match status" value="1"/>
</dbReference>
<proteinExistence type="predicted"/>
<dbReference type="PANTHER" id="PTHR45806:SF1">
    <property type="entry name" value="SYNAPTOBREVIN HOMOLOG YKT6"/>
    <property type="match status" value="1"/>
</dbReference>
<feature type="domain" description="V-SNARE coiled-coil homology" evidence="1">
    <location>
        <begin position="118"/>
        <end position="178"/>
    </location>
</feature>
<protein>
    <submittedName>
        <fullName evidence="2">Synaptobrevin</fullName>
    </submittedName>
</protein>